<reference evidence="5" key="1">
    <citation type="journal article" date="2021" name="Curr. Microbiol.">
        <title>Complete genome of nocamycin-producing strain Saccharothrix syringae NRRL B-16468 reveals the biosynthetic potential for secondary metabolites.</title>
        <authorList>
            <person name="Mo X."/>
            <person name="Yang S."/>
        </authorList>
    </citation>
    <scope>NUCLEOTIDE SEQUENCE [LARGE SCALE GENOMIC DNA]</scope>
    <source>
        <strain evidence="5">ATCC 51364 / DSM 43886 / JCM 6844 / KCTC 9398 / NBRC 14523 / NRRL B-16468 / INA 2240</strain>
    </source>
</reference>
<dbReference type="Proteomes" id="UP000325787">
    <property type="component" value="Chromosome"/>
</dbReference>
<evidence type="ECO:0000313" key="5">
    <source>
        <dbReference type="Proteomes" id="UP000325787"/>
    </source>
</evidence>
<dbReference type="RefSeq" id="WP_033430786.1">
    <property type="nucleotide sequence ID" value="NZ_CP034550.1"/>
</dbReference>
<dbReference type="GO" id="GO:0004553">
    <property type="term" value="F:hydrolase activity, hydrolyzing O-glycosyl compounds"/>
    <property type="evidence" value="ECO:0007669"/>
    <property type="project" value="InterPro"/>
</dbReference>
<evidence type="ECO:0000256" key="1">
    <source>
        <dbReference type="ARBA" id="ARBA00005336"/>
    </source>
</evidence>
<dbReference type="Gene3D" id="3.20.20.300">
    <property type="entry name" value="Glycoside hydrolase, family 3, N-terminal domain"/>
    <property type="match status" value="1"/>
</dbReference>
<dbReference type="Gene3D" id="3.40.50.1700">
    <property type="entry name" value="Glycoside hydrolase family 3 C-terminal domain"/>
    <property type="match status" value="1"/>
</dbReference>
<dbReference type="InterPro" id="IPR036881">
    <property type="entry name" value="Glyco_hydro_3_C_sf"/>
</dbReference>
<keyword evidence="5" id="KW-1185">Reference proteome</keyword>
<dbReference type="PRINTS" id="PR00133">
    <property type="entry name" value="GLHYDRLASE3"/>
</dbReference>
<dbReference type="SMART" id="SM01217">
    <property type="entry name" value="Fn3_like"/>
    <property type="match status" value="1"/>
</dbReference>
<proteinExistence type="inferred from homology"/>
<comment type="similarity">
    <text evidence="1">Belongs to the glycosyl hydrolase 3 family.</text>
</comment>
<dbReference type="InterPro" id="IPR017853">
    <property type="entry name" value="GH"/>
</dbReference>
<dbReference type="InterPro" id="IPR001764">
    <property type="entry name" value="Glyco_hydro_3_N"/>
</dbReference>
<dbReference type="InterPro" id="IPR036962">
    <property type="entry name" value="Glyco_hydro_3_N_sf"/>
</dbReference>
<dbReference type="InterPro" id="IPR002772">
    <property type="entry name" value="Glyco_hydro_3_C"/>
</dbReference>
<evidence type="ECO:0000259" key="3">
    <source>
        <dbReference type="SMART" id="SM01217"/>
    </source>
</evidence>
<evidence type="ECO:0000256" key="2">
    <source>
        <dbReference type="ARBA" id="ARBA00022801"/>
    </source>
</evidence>
<dbReference type="SUPFAM" id="SSF52279">
    <property type="entry name" value="Beta-D-glucan exohydrolase, C-terminal domain"/>
    <property type="match status" value="1"/>
</dbReference>
<gene>
    <name evidence="4" type="ORF">EKG83_13030</name>
</gene>
<keyword evidence="2" id="KW-0378">Hydrolase</keyword>
<sequence>MANRTTETAPVWRDARRPVAERVDALVAAMALPEKLAQLVGLWVGADPEGGDVAPHQSEMSGAAPAWEDAIAHGLGQLTRPFGTRPVDARAGARSLAQAQRQVVAANRFGIPALVHEECLTGFAAWGATAQPAPLSWGASFDPGLVAEMARLIGASMRAAGVHQGLAPVLDVTRDYRWGRTEETIGEDPYLVGTVGTAYVRGLQDAGVVATLKHFAGYSASRAGRNLAPVAIGPREFADVVLPPFEMAVLDGGARSVMHSYSEVDGVPSAADEDLLTRLLRDTWGFTGTLVADYFAVKFLETLHGVAADEAHAAGLALAAGVDVELPTVRCYGEPLRGAVERGDVPEELVDRALRRVLAQKVELGLLDPDWSPLPADVDDLRLDTPEARDVALRLARESAVLLDNDGTLPLRPGARVAVVGPLADDPMAMLGCYSFPAHIGVHHPDVPLGLDVPTVLDALRDGHDGDVTHVRGCEVRDGEVDPAAAGAAADADVCVVVVGDLAGLFGRGTSGEGCDATELRLPGPQEDLVRAVLDTGTPVVLLLITGRPYAIGRLAARAAATVQCFFPGQLGGRAIADVLTGAVSPSGRLPVSVPADPAGQPGTYLSAPLGRRTSVSDVDPTPAFPFGHGLGYDAFTWSTPTASGTEWPTDGAVELELDVHNPGSRPGADVVQLYLNDPVAQVTRPVVRLVGYARVALEPGATARVRFRVPADVTSFTGRDGRRVVEPGMVRLLVSRSSADVHDEVALDLVGPPRVVDHTRDRLTTTTVKEVGP</sequence>
<dbReference type="Pfam" id="PF01915">
    <property type="entry name" value="Glyco_hydro_3_C"/>
    <property type="match status" value="1"/>
</dbReference>
<dbReference type="GO" id="GO:0005975">
    <property type="term" value="P:carbohydrate metabolic process"/>
    <property type="evidence" value="ECO:0007669"/>
    <property type="project" value="InterPro"/>
</dbReference>
<accession>A0A5Q0GXN4</accession>
<feature type="domain" description="Fibronectin type III-like" evidence="3">
    <location>
        <begin position="670"/>
        <end position="739"/>
    </location>
</feature>
<dbReference type="Pfam" id="PF00933">
    <property type="entry name" value="Glyco_hydro_3"/>
    <property type="match status" value="1"/>
</dbReference>
<dbReference type="OrthoDB" id="9803863at2"/>
<dbReference type="InterPro" id="IPR050288">
    <property type="entry name" value="Cellulose_deg_GH3"/>
</dbReference>
<dbReference type="FunFam" id="3.20.20.300:FF:000011">
    <property type="entry name" value="Glycosyl hydrolase"/>
    <property type="match status" value="1"/>
</dbReference>
<protein>
    <submittedName>
        <fullName evidence="4">Beta-glucosidase</fullName>
    </submittedName>
</protein>
<name>A0A5Q0GXN4_SACSY</name>
<dbReference type="KEGG" id="ssyi:EKG83_13030"/>
<evidence type="ECO:0000313" key="4">
    <source>
        <dbReference type="EMBL" id="QFZ18284.1"/>
    </source>
</evidence>
<organism evidence="4 5">
    <name type="scientific">Saccharothrix syringae</name>
    <name type="common">Nocardiopsis syringae</name>
    <dbReference type="NCBI Taxonomy" id="103733"/>
    <lineage>
        <taxon>Bacteria</taxon>
        <taxon>Bacillati</taxon>
        <taxon>Actinomycetota</taxon>
        <taxon>Actinomycetes</taxon>
        <taxon>Pseudonocardiales</taxon>
        <taxon>Pseudonocardiaceae</taxon>
        <taxon>Saccharothrix</taxon>
    </lineage>
</organism>
<dbReference type="AlphaFoldDB" id="A0A5Q0GXN4"/>
<dbReference type="PANTHER" id="PTHR42715:SF10">
    <property type="entry name" value="BETA-GLUCOSIDASE"/>
    <property type="match status" value="1"/>
</dbReference>
<dbReference type="SUPFAM" id="SSF51445">
    <property type="entry name" value="(Trans)glycosidases"/>
    <property type="match status" value="1"/>
</dbReference>
<dbReference type="InterPro" id="IPR013783">
    <property type="entry name" value="Ig-like_fold"/>
</dbReference>
<dbReference type="Gene3D" id="2.60.40.10">
    <property type="entry name" value="Immunoglobulins"/>
    <property type="match status" value="1"/>
</dbReference>
<dbReference type="InterPro" id="IPR026891">
    <property type="entry name" value="Fn3-like"/>
</dbReference>
<dbReference type="EMBL" id="CP034550">
    <property type="protein sequence ID" value="QFZ18284.1"/>
    <property type="molecule type" value="Genomic_DNA"/>
</dbReference>
<dbReference type="PANTHER" id="PTHR42715">
    <property type="entry name" value="BETA-GLUCOSIDASE"/>
    <property type="match status" value="1"/>
</dbReference>
<dbReference type="Pfam" id="PF14310">
    <property type="entry name" value="Fn3-like"/>
    <property type="match status" value="1"/>
</dbReference>